<dbReference type="InterPro" id="IPR039983">
    <property type="entry name" value="CYP46A1"/>
</dbReference>
<dbReference type="GO" id="GO:0020037">
    <property type="term" value="F:heme binding"/>
    <property type="evidence" value="ECO:0007669"/>
    <property type="project" value="InterPro"/>
</dbReference>
<organism evidence="1">
    <name type="scientific">Guillardia theta (strain CCMP2712)</name>
    <name type="common">Cryptophyte</name>
    <dbReference type="NCBI Taxonomy" id="905079"/>
    <lineage>
        <taxon>Eukaryota</taxon>
        <taxon>Cryptophyceae</taxon>
        <taxon>Pyrenomonadales</taxon>
        <taxon>Geminigeraceae</taxon>
        <taxon>Guillardia</taxon>
    </lineage>
</organism>
<proteinExistence type="predicted"/>
<dbReference type="KEGG" id="gtt:GUITHDRAFT_152793"/>
<dbReference type="Gene3D" id="1.10.630.10">
    <property type="entry name" value="Cytochrome P450"/>
    <property type="match status" value="1"/>
</dbReference>
<dbReference type="STRING" id="905079.L1J9V5"/>
<keyword evidence="3" id="KW-1185">Reference proteome</keyword>
<dbReference type="Pfam" id="PF00067">
    <property type="entry name" value="p450"/>
    <property type="match status" value="1"/>
</dbReference>
<reference evidence="1 3" key="1">
    <citation type="journal article" date="2012" name="Nature">
        <title>Algal genomes reveal evolutionary mosaicism and the fate of nucleomorphs.</title>
        <authorList>
            <consortium name="DOE Joint Genome Institute"/>
            <person name="Curtis B.A."/>
            <person name="Tanifuji G."/>
            <person name="Burki F."/>
            <person name="Gruber A."/>
            <person name="Irimia M."/>
            <person name="Maruyama S."/>
            <person name="Arias M.C."/>
            <person name="Ball S.G."/>
            <person name="Gile G.H."/>
            <person name="Hirakawa Y."/>
            <person name="Hopkins J.F."/>
            <person name="Kuo A."/>
            <person name="Rensing S.A."/>
            <person name="Schmutz J."/>
            <person name="Symeonidi A."/>
            <person name="Elias M."/>
            <person name="Eveleigh R.J."/>
            <person name="Herman E.K."/>
            <person name="Klute M.J."/>
            <person name="Nakayama T."/>
            <person name="Obornik M."/>
            <person name="Reyes-Prieto A."/>
            <person name="Armbrust E.V."/>
            <person name="Aves S.J."/>
            <person name="Beiko R.G."/>
            <person name="Coutinho P."/>
            <person name="Dacks J.B."/>
            <person name="Durnford D.G."/>
            <person name="Fast N.M."/>
            <person name="Green B.R."/>
            <person name="Grisdale C.J."/>
            <person name="Hempel F."/>
            <person name="Henrissat B."/>
            <person name="Hoppner M.P."/>
            <person name="Ishida K."/>
            <person name="Kim E."/>
            <person name="Koreny L."/>
            <person name="Kroth P.G."/>
            <person name="Liu Y."/>
            <person name="Malik S.B."/>
            <person name="Maier U.G."/>
            <person name="McRose D."/>
            <person name="Mock T."/>
            <person name="Neilson J.A."/>
            <person name="Onodera N.T."/>
            <person name="Poole A.M."/>
            <person name="Pritham E.J."/>
            <person name="Richards T.A."/>
            <person name="Rocap G."/>
            <person name="Roy S.W."/>
            <person name="Sarai C."/>
            <person name="Schaack S."/>
            <person name="Shirato S."/>
            <person name="Slamovits C.H."/>
            <person name="Spencer D.F."/>
            <person name="Suzuki S."/>
            <person name="Worden A.Z."/>
            <person name="Zauner S."/>
            <person name="Barry K."/>
            <person name="Bell C."/>
            <person name="Bharti A.K."/>
            <person name="Crow J.A."/>
            <person name="Grimwood J."/>
            <person name="Kramer R."/>
            <person name="Lindquist E."/>
            <person name="Lucas S."/>
            <person name="Salamov A."/>
            <person name="McFadden G.I."/>
            <person name="Lane C.E."/>
            <person name="Keeling P.J."/>
            <person name="Gray M.W."/>
            <person name="Grigoriev I.V."/>
            <person name="Archibald J.M."/>
        </authorList>
    </citation>
    <scope>NUCLEOTIDE SEQUENCE</scope>
    <source>
        <strain evidence="1 3">CCMP2712</strain>
    </source>
</reference>
<reference evidence="3" key="2">
    <citation type="submission" date="2012-11" db="EMBL/GenBank/DDBJ databases">
        <authorList>
            <person name="Kuo A."/>
            <person name="Curtis B.A."/>
            <person name="Tanifuji G."/>
            <person name="Burki F."/>
            <person name="Gruber A."/>
            <person name="Irimia M."/>
            <person name="Maruyama S."/>
            <person name="Arias M.C."/>
            <person name="Ball S.G."/>
            <person name="Gile G.H."/>
            <person name="Hirakawa Y."/>
            <person name="Hopkins J.F."/>
            <person name="Rensing S.A."/>
            <person name="Schmutz J."/>
            <person name="Symeonidi A."/>
            <person name="Elias M."/>
            <person name="Eveleigh R.J."/>
            <person name="Herman E.K."/>
            <person name="Klute M.J."/>
            <person name="Nakayama T."/>
            <person name="Obornik M."/>
            <person name="Reyes-Prieto A."/>
            <person name="Armbrust E.V."/>
            <person name="Aves S.J."/>
            <person name="Beiko R.G."/>
            <person name="Coutinho P."/>
            <person name="Dacks J.B."/>
            <person name="Durnford D.G."/>
            <person name="Fast N.M."/>
            <person name="Green B.R."/>
            <person name="Grisdale C."/>
            <person name="Hempe F."/>
            <person name="Henrissat B."/>
            <person name="Hoppner M.P."/>
            <person name="Ishida K.-I."/>
            <person name="Kim E."/>
            <person name="Koreny L."/>
            <person name="Kroth P.G."/>
            <person name="Liu Y."/>
            <person name="Malik S.-B."/>
            <person name="Maier U.G."/>
            <person name="McRose D."/>
            <person name="Mock T."/>
            <person name="Neilson J.A."/>
            <person name="Onodera N.T."/>
            <person name="Poole A.M."/>
            <person name="Pritham E.J."/>
            <person name="Richards T.A."/>
            <person name="Rocap G."/>
            <person name="Roy S.W."/>
            <person name="Sarai C."/>
            <person name="Schaack S."/>
            <person name="Shirato S."/>
            <person name="Slamovits C.H."/>
            <person name="Spencer D.F."/>
            <person name="Suzuki S."/>
            <person name="Worden A.Z."/>
            <person name="Zauner S."/>
            <person name="Barry K."/>
            <person name="Bell C."/>
            <person name="Bharti A.K."/>
            <person name="Crow J.A."/>
            <person name="Grimwood J."/>
            <person name="Kramer R."/>
            <person name="Lindquist E."/>
            <person name="Lucas S."/>
            <person name="Salamov A."/>
            <person name="McFadden G.I."/>
            <person name="Lane C.E."/>
            <person name="Keeling P.J."/>
            <person name="Gray M.W."/>
            <person name="Grigoriev I.V."/>
            <person name="Archibald J.M."/>
        </authorList>
    </citation>
    <scope>NUCLEOTIDE SEQUENCE</scope>
    <source>
        <strain evidence="3">CCMP2712</strain>
    </source>
</reference>
<accession>L1J9V5</accession>
<dbReference type="Proteomes" id="UP000011087">
    <property type="component" value="Unassembled WGS sequence"/>
</dbReference>
<dbReference type="GO" id="GO:0033781">
    <property type="term" value="F:cholesterol 24-hydroxylase activity"/>
    <property type="evidence" value="ECO:0007669"/>
    <property type="project" value="InterPro"/>
</dbReference>
<reference evidence="2" key="3">
    <citation type="submission" date="2016-03" db="UniProtKB">
        <authorList>
            <consortium name="EnsemblProtists"/>
        </authorList>
    </citation>
    <scope>IDENTIFICATION</scope>
</reference>
<evidence type="ECO:0000313" key="1">
    <source>
        <dbReference type="EMBL" id="EKX45313.1"/>
    </source>
</evidence>
<dbReference type="eggNOG" id="KOG0157">
    <property type="taxonomic scope" value="Eukaryota"/>
</dbReference>
<dbReference type="RefSeq" id="XP_005832293.1">
    <property type="nucleotide sequence ID" value="XM_005832236.1"/>
</dbReference>
<gene>
    <name evidence="1" type="ORF">GUITHDRAFT_152793</name>
</gene>
<name>L1J9V5_GUITC</name>
<dbReference type="EMBL" id="JH993000">
    <property type="protein sequence ID" value="EKX45313.1"/>
    <property type="molecule type" value="Genomic_DNA"/>
</dbReference>
<dbReference type="GeneID" id="17301858"/>
<dbReference type="AlphaFoldDB" id="L1J9V5"/>
<dbReference type="OrthoDB" id="1470350at2759"/>
<dbReference type="OMA" id="HFYIRET"/>
<sequence length="285" mass="32157">MQVSVWGGVRALAIAYGSYRLLRFSVFAYKCIRRAIILNPIPGPKASSFFLGMYSTLRGSSPCSCELNWTRQYGKIVCYRSFGMNFRVLITDPEDMKYVLVTNPRQFPKPTREITLVRRVAGEGLLVIEGDDHARQRRIISEAFHFEAITKIYPVFVSVTEKLVKKWENLCASQPQGQPLVLDIKKEVSHLTLDVIGLSAFGFDFQSVEGGKSVVRDAFQDIMPMGGLSLRTIILRMFPILEYLPLPIIIQANKATETLRGTVRRVVQERHSQIKAGVAVDDDLL</sequence>
<evidence type="ECO:0000313" key="2">
    <source>
        <dbReference type="EnsemblProtists" id="EKX45313"/>
    </source>
</evidence>
<dbReference type="PaxDb" id="55529-EKX45313"/>
<dbReference type="PANTHER" id="PTHR24293">
    <property type="entry name" value="CYTOCHROME P450 FAMILY 46 SUBFAMILY A"/>
    <property type="match status" value="1"/>
</dbReference>
<dbReference type="GO" id="GO:0005506">
    <property type="term" value="F:iron ion binding"/>
    <property type="evidence" value="ECO:0007669"/>
    <property type="project" value="InterPro"/>
</dbReference>
<dbReference type="SUPFAM" id="SSF48264">
    <property type="entry name" value="Cytochrome P450"/>
    <property type="match status" value="1"/>
</dbReference>
<feature type="non-terminal residue" evidence="1">
    <location>
        <position position="285"/>
    </location>
</feature>
<dbReference type="GO" id="GO:0006707">
    <property type="term" value="P:cholesterol catabolic process"/>
    <property type="evidence" value="ECO:0007669"/>
    <property type="project" value="InterPro"/>
</dbReference>
<evidence type="ECO:0000313" key="3">
    <source>
        <dbReference type="Proteomes" id="UP000011087"/>
    </source>
</evidence>
<dbReference type="EnsemblProtists" id="EKX45313">
    <property type="protein sequence ID" value="EKX45313"/>
    <property type="gene ID" value="GUITHDRAFT_152793"/>
</dbReference>
<dbReference type="HOGENOM" id="CLU_978589_0_0_1"/>
<dbReference type="InterPro" id="IPR036396">
    <property type="entry name" value="Cyt_P450_sf"/>
</dbReference>
<protein>
    <recommendedName>
        <fullName evidence="4">Cytochrome P450</fullName>
    </recommendedName>
</protein>
<evidence type="ECO:0008006" key="4">
    <source>
        <dbReference type="Google" id="ProtNLM"/>
    </source>
</evidence>
<dbReference type="PANTHER" id="PTHR24293:SF0">
    <property type="entry name" value="CYP46A1 PROTEIN-RELATED"/>
    <property type="match status" value="1"/>
</dbReference>
<dbReference type="InterPro" id="IPR001128">
    <property type="entry name" value="Cyt_P450"/>
</dbReference>